<gene>
    <name evidence="2" type="ORF">A9309_11600</name>
</gene>
<accession>A0A1B8PV91</accession>
<dbReference type="AlphaFoldDB" id="A0A1B8PV91"/>
<evidence type="ECO:0000313" key="2">
    <source>
        <dbReference type="EMBL" id="OBX59321.1"/>
    </source>
</evidence>
<keyword evidence="1" id="KW-1133">Transmembrane helix</keyword>
<name>A0A1B8PV91_MORLA</name>
<dbReference type="EMBL" id="LZMS01000114">
    <property type="protein sequence ID" value="OBX59321.1"/>
    <property type="molecule type" value="Genomic_DNA"/>
</dbReference>
<reference evidence="2 3" key="1">
    <citation type="submission" date="2016-06" db="EMBL/GenBank/DDBJ databases">
        <title>Draft genome of Moraxella lacunata CCUG 57757A.</title>
        <authorList>
            <person name="Salva-Serra F."/>
            <person name="Engstrom-Jakobsson H."/>
            <person name="Thorell K."/>
            <person name="Gonzales-Siles L."/>
            <person name="Karlsson R."/>
            <person name="Boulund F."/>
            <person name="Engstrand L."/>
            <person name="Kristiansson E."/>
            <person name="Moore E."/>
        </authorList>
    </citation>
    <scope>NUCLEOTIDE SEQUENCE [LARGE SCALE GENOMIC DNA]</scope>
    <source>
        <strain evidence="2 3">CCUG 57757A</strain>
    </source>
</reference>
<organism evidence="2 3">
    <name type="scientific">Moraxella lacunata</name>
    <dbReference type="NCBI Taxonomy" id="477"/>
    <lineage>
        <taxon>Bacteria</taxon>
        <taxon>Pseudomonadati</taxon>
        <taxon>Pseudomonadota</taxon>
        <taxon>Gammaproteobacteria</taxon>
        <taxon>Moraxellales</taxon>
        <taxon>Moraxellaceae</taxon>
        <taxon>Moraxella</taxon>
    </lineage>
</organism>
<protein>
    <submittedName>
        <fullName evidence="2">Uncharacterized protein</fullName>
    </submittedName>
</protein>
<keyword evidence="1" id="KW-0812">Transmembrane</keyword>
<evidence type="ECO:0000313" key="3">
    <source>
        <dbReference type="Proteomes" id="UP000092607"/>
    </source>
</evidence>
<sequence>MSKEPEYGSTEHLVRSFKEQIIFIVVMALFFSAVYYFYLKPNETKKLQSASKDECGHLIDLYSSPDSDDPRNRNIDYFSIKNNHGKELHFVRNANLAKSKSDLYQENKKMLKNAKQGDLVCLTYSTEYYEDFGKKVRDKKIPYLIKINSVGE</sequence>
<feature type="transmembrane region" description="Helical" evidence="1">
    <location>
        <begin position="20"/>
        <end position="39"/>
    </location>
</feature>
<comment type="caution">
    <text evidence="2">The sequence shown here is derived from an EMBL/GenBank/DDBJ whole genome shotgun (WGS) entry which is preliminary data.</text>
</comment>
<evidence type="ECO:0000256" key="1">
    <source>
        <dbReference type="SAM" id="Phobius"/>
    </source>
</evidence>
<dbReference type="Proteomes" id="UP000092607">
    <property type="component" value="Unassembled WGS sequence"/>
</dbReference>
<dbReference type="RefSeq" id="WP_065256981.1">
    <property type="nucleotide sequence ID" value="NZ_JARDJM010000072.1"/>
</dbReference>
<keyword evidence="1" id="KW-0472">Membrane</keyword>
<proteinExistence type="predicted"/>